<name>M6ZS06_LEPIR</name>
<keyword evidence="1" id="KW-0472">Membrane</keyword>
<reference evidence="2 3" key="1">
    <citation type="submission" date="2013-01" db="EMBL/GenBank/DDBJ databases">
        <authorList>
            <person name="Harkins D.M."/>
            <person name="Durkin A.S."/>
            <person name="Brinkac L.M."/>
            <person name="Haft D.H."/>
            <person name="Selengut J.D."/>
            <person name="Sanka R."/>
            <person name="DePew J."/>
            <person name="Purushe J."/>
            <person name="Picardeau M."/>
            <person name="Werts C."/>
            <person name="Goarant C."/>
            <person name="Vinetz J.M."/>
            <person name="Sutton G.G."/>
            <person name="Nierman W.C."/>
            <person name="Fouts D.E."/>
        </authorList>
    </citation>
    <scope>NUCLEOTIDE SEQUENCE [LARGE SCALE GENOMIC DNA]</scope>
    <source>
        <strain evidence="2 3">200701872</strain>
    </source>
</reference>
<organism evidence="2 3">
    <name type="scientific">Leptospira interrogans serovar Pyrogenes str. 200701872</name>
    <dbReference type="NCBI Taxonomy" id="1193029"/>
    <lineage>
        <taxon>Bacteria</taxon>
        <taxon>Pseudomonadati</taxon>
        <taxon>Spirochaetota</taxon>
        <taxon>Spirochaetia</taxon>
        <taxon>Leptospirales</taxon>
        <taxon>Leptospiraceae</taxon>
        <taxon>Leptospira</taxon>
    </lineage>
</organism>
<evidence type="ECO:0000256" key="1">
    <source>
        <dbReference type="SAM" id="Phobius"/>
    </source>
</evidence>
<evidence type="ECO:0000313" key="2">
    <source>
        <dbReference type="EMBL" id="EMP08856.1"/>
    </source>
</evidence>
<evidence type="ECO:0000313" key="3">
    <source>
        <dbReference type="Proteomes" id="UP000012117"/>
    </source>
</evidence>
<accession>M6ZS06</accession>
<proteinExistence type="predicted"/>
<keyword evidence="1" id="KW-1133">Transmembrane helix</keyword>
<dbReference type="AlphaFoldDB" id="M6ZS06"/>
<dbReference type="EMBL" id="AKWN02000086">
    <property type="protein sequence ID" value="EMP08856.1"/>
    <property type="molecule type" value="Genomic_DNA"/>
</dbReference>
<protein>
    <submittedName>
        <fullName evidence="2">Uncharacterized protein</fullName>
    </submittedName>
</protein>
<keyword evidence="1" id="KW-0812">Transmembrane</keyword>
<gene>
    <name evidence="2" type="ORF">LEP1GSC124_2876</name>
</gene>
<feature type="transmembrane region" description="Helical" evidence="1">
    <location>
        <begin position="136"/>
        <end position="158"/>
    </location>
</feature>
<sequence length="177" mass="20747">MKVRLTFSLNEISIAGGSLGIFQPPTTEHQRIRNLKMAQTGFKQDFIGSEKAFVKVLGVDDSKGKQTLEYSFEVRTQNIRYYVTDEFLEKKEKVGDDLKLFLKDGPIETQKNSYYVDKIFDARLFRNTIPSLKKVFWIRVFLFVLNILLLLQVQILFLSKTRWMFIFLVLDGLLFKM</sequence>
<dbReference type="Proteomes" id="UP000012117">
    <property type="component" value="Unassembled WGS sequence"/>
</dbReference>
<comment type="caution">
    <text evidence="2">The sequence shown here is derived from an EMBL/GenBank/DDBJ whole genome shotgun (WGS) entry which is preliminary data.</text>
</comment>
<dbReference type="BioCyc" id="LINT1193029:G11R4-696-MONOMER"/>